<accession>A0ABU4S4D3</accession>
<sequence length="179" mass="21140">MRLLFFIFLTSFSTTAFSQQSDLSFSAWEKKGGWGIYNKKPDSHFNPLNVKKYRDGYLISFSYIIGLFEFKNVNNKYCLIGYKWNATKEHKEHKSVIVFWENANYLIDWDLPDEKVENRYKAIIFSKPFIDINESVVPYKEIEGEQFLWAKEGVMQVIDDCERYGQKITITPAEVLNIE</sequence>
<gene>
    <name evidence="2" type="ORF">FE392_01835</name>
</gene>
<evidence type="ECO:0000313" key="2">
    <source>
        <dbReference type="EMBL" id="MDX7986077.1"/>
    </source>
</evidence>
<evidence type="ECO:0000313" key="3">
    <source>
        <dbReference type="Proteomes" id="UP001271890"/>
    </source>
</evidence>
<name>A0ABU4S4D3_9GAMM</name>
<dbReference type="RefSeq" id="WP_319928525.1">
    <property type="nucleotide sequence ID" value="NZ_VCDN01000011.1"/>
</dbReference>
<organism evidence="2 3">
    <name type="scientific">Xenorhabdus santafensis</name>
    <dbReference type="NCBI Taxonomy" id="2582833"/>
    <lineage>
        <taxon>Bacteria</taxon>
        <taxon>Pseudomonadati</taxon>
        <taxon>Pseudomonadota</taxon>
        <taxon>Gammaproteobacteria</taxon>
        <taxon>Enterobacterales</taxon>
        <taxon>Morganellaceae</taxon>
        <taxon>Xenorhabdus</taxon>
    </lineage>
</organism>
<reference evidence="3" key="1">
    <citation type="journal article" date="2024" name="Toxins">
        <title>Genome Sequence Analysis of Native Xenorhabdus Strains Isolated from Entomopathogenic Nematodes in Argentina.</title>
        <authorList>
            <person name="Palma L."/>
            <person name="Frizzo L."/>
            <person name="Kaiser S."/>
            <person name="Berry C."/>
            <person name="Caballero P."/>
            <person name="Bode H.B."/>
            <person name="Del Valle E.E."/>
        </authorList>
    </citation>
    <scope>NUCLEOTIDE SEQUENCE [LARGE SCALE GENOMIC DNA]</scope>
    <source>
        <strain evidence="3">12</strain>
    </source>
</reference>
<feature type="chain" id="PRO_5045136165" description="Lipoprotein" evidence="1">
    <location>
        <begin position="19"/>
        <end position="179"/>
    </location>
</feature>
<comment type="caution">
    <text evidence="2">The sequence shown here is derived from an EMBL/GenBank/DDBJ whole genome shotgun (WGS) entry which is preliminary data.</text>
</comment>
<keyword evidence="1" id="KW-0732">Signal</keyword>
<dbReference type="Proteomes" id="UP001271890">
    <property type="component" value="Unassembled WGS sequence"/>
</dbReference>
<evidence type="ECO:0008006" key="4">
    <source>
        <dbReference type="Google" id="ProtNLM"/>
    </source>
</evidence>
<dbReference type="EMBL" id="VCDN01000011">
    <property type="protein sequence ID" value="MDX7986077.1"/>
    <property type="molecule type" value="Genomic_DNA"/>
</dbReference>
<feature type="signal peptide" evidence="1">
    <location>
        <begin position="1"/>
        <end position="18"/>
    </location>
</feature>
<evidence type="ECO:0000256" key="1">
    <source>
        <dbReference type="SAM" id="SignalP"/>
    </source>
</evidence>
<protein>
    <recommendedName>
        <fullName evidence="4">Lipoprotein</fullName>
    </recommendedName>
</protein>
<proteinExistence type="predicted"/>
<keyword evidence="3" id="KW-1185">Reference proteome</keyword>